<dbReference type="CDD" id="cd04086">
    <property type="entry name" value="CBM35_mannanase-like"/>
    <property type="match status" value="1"/>
</dbReference>
<protein>
    <submittedName>
        <fullName evidence="7">Mannan endo-1,4-beta-mannosidase</fullName>
    </submittedName>
</protein>
<dbReference type="Gene3D" id="2.60.120.260">
    <property type="entry name" value="Galactose-binding domain-like"/>
    <property type="match status" value="1"/>
</dbReference>
<sequence>MSICNPIFAQSFEAEDAILSGGVTIDTYNSVSCAYMAGSGSIKFTANITSAGTYKLTIRAATPMGEKTQDLYVNDAHVGQVKFNSNSNWFDQNAGAVYLSAGNNTIEIRKSWGYMYFDKITLEEIPPNDYSTTDSLLVNTNSDEKTKNVYSYLRSQYGKNIISGQTSYWDELIAVAGKTPLVRAFDFQSYTVGYPYLWDNSVGGHTFGWTNNGATQKAIDWYKSTGEKGIVSFQWHWHSPFGGEVSTNTFYTSETTFDVSRAVTPGTAEYDDVIADIDSIASQLKRLQNAGVPVLWRPLHEAGGGWFWWGAKTAKDCLDLYDILYDRLTNYHQLNNLIWVWSSPEADWYPGNSKVDIIGYDSYPGEFVYSSQKSVFNQLYDIVEGKKMIAMTENGPIPDIDKCIDEDAMWLYFSSWNDLVAKQNSSEHIQQVFAHEYVITLDNVLSSSISGERIISSVFQIYPNPAADVLNIDFIGEPEPQGTISIINVEGKVILEQQFTDNKNLSVNVSQLQQGIYICSFYNGKEKAVLRFIKR</sequence>
<dbReference type="PROSITE" id="PS51175">
    <property type="entry name" value="CBM6"/>
    <property type="match status" value="1"/>
</dbReference>
<dbReference type="PRINTS" id="PR00739">
    <property type="entry name" value="GLHYDRLASE26"/>
</dbReference>
<dbReference type="Gene3D" id="2.60.40.3080">
    <property type="match status" value="1"/>
</dbReference>
<dbReference type="InterPro" id="IPR017853">
    <property type="entry name" value="GH"/>
</dbReference>
<accession>A0A1M6BTK6</accession>
<dbReference type="PANTHER" id="PTHR40079">
    <property type="entry name" value="MANNAN ENDO-1,4-BETA-MANNOSIDASE E-RELATED"/>
    <property type="match status" value="1"/>
</dbReference>
<evidence type="ECO:0000313" key="7">
    <source>
        <dbReference type="EMBL" id="SHI52076.1"/>
    </source>
</evidence>
<dbReference type="PANTHER" id="PTHR40079:SF4">
    <property type="entry name" value="GH26 DOMAIN-CONTAINING PROTEIN-RELATED"/>
    <property type="match status" value="1"/>
</dbReference>
<dbReference type="InterPro" id="IPR022790">
    <property type="entry name" value="GH26_dom"/>
</dbReference>
<evidence type="ECO:0000259" key="5">
    <source>
        <dbReference type="PROSITE" id="PS51175"/>
    </source>
</evidence>
<evidence type="ECO:0000256" key="4">
    <source>
        <dbReference type="PROSITE-ProRule" id="PRU01100"/>
    </source>
</evidence>
<dbReference type="SUPFAM" id="SSF51445">
    <property type="entry name" value="(Trans)glycosidases"/>
    <property type="match status" value="1"/>
</dbReference>
<evidence type="ECO:0000256" key="2">
    <source>
        <dbReference type="ARBA" id="ARBA00022801"/>
    </source>
</evidence>
<dbReference type="InterPro" id="IPR008979">
    <property type="entry name" value="Galactose-bd-like_sf"/>
</dbReference>
<feature type="active site" description="Nucleophile" evidence="4">
    <location>
        <position position="393"/>
    </location>
</feature>
<dbReference type="Gene3D" id="3.20.20.80">
    <property type="entry name" value="Glycosidases"/>
    <property type="match status" value="1"/>
</dbReference>
<name>A0A1M6BTK6_9BACT</name>
<keyword evidence="2 4" id="KW-0378">Hydrolase</keyword>
<feature type="domain" description="CBM6" evidence="5">
    <location>
        <begin position="10"/>
        <end position="123"/>
    </location>
</feature>
<evidence type="ECO:0000256" key="3">
    <source>
        <dbReference type="ARBA" id="ARBA00023295"/>
    </source>
</evidence>
<dbReference type="AlphaFoldDB" id="A0A1M6BTK6"/>
<evidence type="ECO:0000256" key="1">
    <source>
        <dbReference type="ARBA" id="ARBA00007754"/>
    </source>
</evidence>
<feature type="domain" description="GH26" evidence="6">
    <location>
        <begin position="144"/>
        <end position="442"/>
    </location>
</feature>
<dbReference type="GO" id="GO:0006080">
    <property type="term" value="P:substituted mannan metabolic process"/>
    <property type="evidence" value="ECO:0007669"/>
    <property type="project" value="InterPro"/>
</dbReference>
<proteinExistence type="inferred from homology"/>
<dbReference type="Proteomes" id="UP000184050">
    <property type="component" value="Unassembled WGS sequence"/>
</dbReference>
<dbReference type="STRING" id="1168035.SAMN05444280_10327"/>
<dbReference type="GO" id="GO:0030246">
    <property type="term" value="F:carbohydrate binding"/>
    <property type="evidence" value="ECO:0007669"/>
    <property type="project" value="InterPro"/>
</dbReference>
<comment type="similarity">
    <text evidence="1 4">Belongs to the glycosyl hydrolase 26 family.</text>
</comment>
<organism evidence="7 8">
    <name type="scientific">Tangfeifania diversioriginum</name>
    <dbReference type="NCBI Taxonomy" id="1168035"/>
    <lineage>
        <taxon>Bacteria</taxon>
        <taxon>Pseudomonadati</taxon>
        <taxon>Bacteroidota</taxon>
        <taxon>Bacteroidia</taxon>
        <taxon>Marinilabiliales</taxon>
        <taxon>Prolixibacteraceae</taxon>
        <taxon>Tangfeifania</taxon>
    </lineage>
</organism>
<evidence type="ECO:0000259" key="6">
    <source>
        <dbReference type="PROSITE" id="PS51764"/>
    </source>
</evidence>
<dbReference type="InterPro" id="IPR000805">
    <property type="entry name" value="Glyco_hydro_26"/>
</dbReference>
<dbReference type="Pfam" id="PF18962">
    <property type="entry name" value="Por_Secre_tail"/>
    <property type="match status" value="1"/>
</dbReference>
<dbReference type="EMBL" id="FQZE01000003">
    <property type="protein sequence ID" value="SHI52076.1"/>
    <property type="molecule type" value="Genomic_DNA"/>
</dbReference>
<gene>
    <name evidence="7" type="ORF">SAMN05444280_10327</name>
</gene>
<feature type="active site" description="Proton donor" evidence="4">
    <location>
        <position position="301"/>
    </location>
</feature>
<dbReference type="SUPFAM" id="SSF49785">
    <property type="entry name" value="Galactose-binding domain-like"/>
    <property type="match status" value="1"/>
</dbReference>
<dbReference type="InterPro" id="IPR026444">
    <property type="entry name" value="Secre_tail"/>
</dbReference>
<dbReference type="Pfam" id="PF02156">
    <property type="entry name" value="Glyco_hydro_26"/>
    <property type="match status" value="1"/>
</dbReference>
<evidence type="ECO:0000313" key="8">
    <source>
        <dbReference type="Proteomes" id="UP000184050"/>
    </source>
</evidence>
<dbReference type="InterPro" id="IPR005084">
    <property type="entry name" value="CBM6"/>
</dbReference>
<dbReference type="GO" id="GO:0016985">
    <property type="term" value="F:mannan endo-1,4-beta-mannosidase activity"/>
    <property type="evidence" value="ECO:0007669"/>
    <property type="project" value="InterPro"/>
</dbReference>
<dbReference type="NCBIfam" id="TIGR04183">
    <property type="entry name" value="Por_Secre_tail"/>
    <property type="match status" value="1"/>
</dbReference>
<keyword evidence="8" id="KW-1185">Reference proteome</keyword>
<reference evidence="7 8" key="1">
    <citation type="submission" date="2016-11" db="EMBL/GenBank/DDBJ databases">
        <authorList>
            <person name="Jaros S."/>
            <person name="Januszkiewicz K."/>
            <person name="Wedrychowicz H."/>
        </authorList>
    </citation>
    <scope>NUCLEOTIDE SEQUENCE [LARGE SCALE GENOMIC DNA]</scope>
    <source>
        <strain evidence="7 8">DSM 27063</strain>
    </source>
</reference>
<dbReference type="Pfam" id="PF16990">
    <property type="entry name" value="CBM_35"/>
    <property type="match status" value="1"/>
</dbReference>
<keyword evidence="3 4" id="KW-0326">Glycosidase</keyword>
<dbReference type="PROSITE" id="PS51764">
    <property type="entry name" value="GH26"/>
    <property type="match status" value="1"/>
</dbReference>